<name>T2C4T5_9VIRU</name>
<organism evidence="1 2">
    <name type="scientific">Andrias davidianus ranavirus</name>
    <dbReference type="NCBI Taxonomy" id="1398177"/>
    <lineage>
        <taxon>Viruses</taxon>
        <taxon>Varidnaviria</taxon>
        <taxon>Bamfordvirae</taxon>
        <taxon>Nucleocytoviricota</taxon>
        <taxon>Megaviricetes</taxon>
        <taxon>Pimascovirales</taxon>
        <taxon>Pimascovirales incertae sedis</taxon>
        <taxon>Iridoviridae</taxon>
        <taxon>Alphairidovirinae</taxon>
        <taxon>Ranavirus</taxon>
        <taxon>Ranavirus alytes1</taxon>
        <taxon>Common midwife toad virus</taxon>
    </lineage>
</organism>
<dbReference type="EMBL" id="KC865735">
    <property type="protein sequence ID" value="AGV20552.1"/>
    <property type="molecule type" value="Genomic_DNA"/>
</dbReference>
<gene>
    <name evidence="1" type="primary">ORF21R</name>
</gene>
<evidence type="ECO:0000313" key="2">
    <source>
        <dbReference type="Proteomes" id="UP000136013"/>
    </source>
</evidence>
<evidence type="ECO:0000313" key="1">
    <source>
        <dbReference type="EMBL" id="AGV20552.1"/>
    </source>
</evidence>
<dbReference type="Proteomes" id="UP000136013">
    <property type="component" value="Segment"/>
</dbReference>
<accession>T2C4T5</accession>
<sequence>MVVRLAVRANIPKDSLTRDSFPKDSLTRDFLSDNTSPTDVAQSSDRYLLKNSYSCASNVVSRRVLSQKIFAILKGSVLKYLASLDYSEMRRRC</sequence>
<proteinExistence type="predicted"/>
<protein>
    <submittedName>
        <fullName evidence="1">Uncharacterized protein</fullName>
    </submittedName>
</protein>
<reference evidence="1 2" key="1">
    <citation type="journal article" date="2013" name="Vet. Res.">
        <title>Genome architecture changes and major gene variations of Andrias davidianus ranavirus (ADRV).</title>
        <authorList>
            <person name="Chen Z."/>
            <person name="Gui J."/>
            <person name="Gao X."/>
            <person name="Pei C."/>
            <person name="Hong Y."/>
            <person name="Zhang Q."/>
        </authorList>
    </citation>
    <scope>NUCLEOTIDE SEQUENCE [LARGE SCALE GENOMIC DNA]</scope>
    <source>
        <strain evidence="1">1201</strain>
    </source>
</reference>